<dbReference type="Gene3D" id="3.30.300.30">
    <property type="match status" value="1"/>
</dbReference>
<dbReference type="AlphaFoldDB" id="A0AAV9NR26"/>
<reference evidence="3 4" key="1">
    <citation type="submission" date="2023-08" db="EMBL/GenBank/DDBJ databases">
        <title>Black Yeasts Isolated from many extreme environments.</title>
        <authorList>
            <person name="Coleine C."/>
            <person name="Stajich J.E."/>
            <person name="Selbmann L."/>
        </authorList>
    </citation>
    <scope>NUCLEOTIDE SEQUENCE [LARGE SCALE GENOMIC DNA]</scope>
    <source>
        <strain evidence="3 4">CCFEE 5792</strain>
    </source>
</reference>
<dbReference type="CDD" id="cd05941">
    <property type="entry name" value="MCS"/>
    <property type="match status" value="1"/>
</dbReference>
<dbReference type="InterPro" id="IPR042099">
    <property type="entry name" value="ANL_N_sf"/>
</dbReference>
<accession>A0AAV9NR26</accession>
<dbReference type="GO" id="GO:0031956">
    <property type="term" value="F:medium-chain fatty acid-CoA ligase activity"/>
    <property type="evidence" value="ECO:0007669"/>
    <property type="project" value="TreeGrafter"/>
</dbReference>
<dbReference type="EMBL" id="JAVRRD010000001">
    <property type="protein sequence ID" value="KAK5064663.1"/>
    <property type="molecule type" value="Genomic_DNA"/>
</dbReference>
<evidence type="ECO:0000313" key="3">
    <source>
        <dbReference type="EMBL" id="KAK5064663.1"/>
    </source>
</evidence>
<dbReference type="InterPro" id="IPR025110">
    <property type="entry name" value="AMP-bd_C"/>
</dbReference>
<dbReference type="GeneID" id="89968719"/>
<keyword evidence="4" id="KW-1185">Reference proteome</keyword>
<dbReference type="Pfam" id="PF13193">
    <property type="entry name" value="AMP-binding_C"/>
    <property type="match status" value="1"/>
</dbReference>
<proteinExistence type="predicted"/>
<gene>
    <name evidence="3" type="ORF">LTR84_000497</name>
</gene>
<dbReference type="InterPro" id="IPR020845">
    <property type="entry name" value="AMP-binding_CS"/>
</dbReference>
<dbReference type="PANTHER" id="PTHR43201:SF15">
    <property type="entry name" value="AMP BINDING ENZYME, PUTATIVE (AFU_ORTHOLOGUE AFUA_6G11340)-RELATED"/>
    <property type="match status" value="1"/>
</dbReference>
<dbReference type="InterPro" id="IPR000873">
    <property type="entry name" value="AMP-dep_synth/lig_dom"/>
</dbReference>
<organism evidence="3 4">
    <name type="scientific">Exophiala bonariae</name>
    <dbReference type="NCBI Taxonomy" id="1690606"/>
    <lineage>
        <taxon>Eukaryota</taxon>
        <taxon>Fungi</taxon>
        <taxon>Dikarya</taxon>
        <taxon>Ascomycota</taxon>
        <taxon>Pezizomycotina</taxon>
        <taxon>Eurotiomycetes</taxon>
        <taxon>Chaetothyriomycetidae</taxon>
        <taxon>Chaetothyriales</taxon>
        <taxon>Herpotrichiellaceae</taxon>
        <taxon>Exophiala</taxon>
    </lineage>
</organism>
<evidence type="ECO:0000313" key="4">
    <source>
        <dbReference type="Proteomes" id="UP001358417"/>
    </source>
</evidence>
<dbReference type="GO" id="GO:0006631">
    <property type="term" value="P:fatty acid metabolic process"/>
    <property type="evidence" value="ECO:0007669"/>
    <property type="project" value="TreeGrafter"/>
</dbReference>
<feature type="domain" description="AMP-dependent synthetase/ligase" evidence="1">
    <location>
        <begin position="54"/>
        <end position="429"/>
    </location>
</feature>
<feature type="domain" description="AMP-binding enzyme C-terminal" evidence="2">
    <location>
        <begin position="494"/>
        <end position="561"/>
    </location>
</feature>
<sequence length="576" mass="63323">MAVQVTRAPNLPTFGLVLDPAIATQREASNHTQGVSHSLPSLPLFLDARSHALVEPLKAAIIDKTKNEEFTYSDLLSDVAAFKTKLQDALEIQSHSNVGVHLEEPRIAFLVPAGYDYVVAQWAIWAVGAICVPLCTTHPLSELLYTISDSDPSLIILHPSFQGLEAGFRSKAQNVPLLRFDPLSKPRTQDNTRSLPKFTASPLLTQRALIIYTSGTTSRPKGCVTTHETLTFQARSLVQAWKYQRSDHLIHMLPLHHVHGVINGLTATLLAGGTVEMYAKFDPKIVWDRWTEKGSTTMFMAVPTVYSRLIEYFDTKIRGTPPESAARQGAKALRLTVSGSAALPVSTKQKFREITGHELLERYGMTEVGMALSCGLDPAQRISGSVGWPLPGVSVRLVDPETKAIILSSGKDESGLIEIQGPNLFAEYFRQPEATSETFTPDGWFKTGDVAKRNTDGAYFILGRESVDLIKSGGYKISALEVERKILGNAGLEPIISEVVVVGVEDPDWGQRVAAVVKTKQSAPPMDLATMRKCLKEDMAPYKIPTILKLVDNIERNAMGKVNKKQIIKRYFGPKL</sequence>
<name>A0AAV9NR26_9EURO</name>
<dbReference type="Proteomes" id="UP001358417">
    <property type="component" value="Unassembled WGS sequence"/>
</dbReference>
<dbReference type="PROSITE" id="PS00455">
    <property type="entry name" value="AMP_BINDING"/>
    <property type="match status" value="1"/>
</dbReference>
<dbReference type="RefSeq" id="XP_064711987.1">
    <property type="nucleotide sequence ID" value="XM_064844127.1"/>
</dbReference>
<dbReference type="Gene3D" id="3.40.50.12780">
    <property type="entry name" value="N-terminal domain of ligase-like"/>
    <property type="match status" value="1"/>
</dbReference>
<protein>
    <submittedName>
        <fullName evidence="3">Uncharacterized protein</fullName>
    </submittedName>
</protein>
<comment type="caution">
    <text evidence="3">The sequence shown here is derived from an EMBL/GenBank/DDBJ whole genome shotgun (WGS) entry which is preliminary data.</text>
</comment>
<evidence type="ECO:0000259" key="2">
    <source>
        <dbReference type="Pfam" id="PF13193"/>
    </source>
</evidence>
<dbReference type="SUPFAM" id="SSF56801">
    <property type="entry name" value="Acetyl-CoA synthetase-like"/>
    <property type="match status" value="1"/>
</dbReference>
<dbReference type="InterPro" id="IPR045851">
    <property type="entry name" value="AMP-bd_C_sf"/>
</dbReference>
<dbReference type="Pfam" id="PF00501">
    <property type="entry name" value="AMP-binding"/>
    <property type="match status" value="1"/>
</dbReference>
<dbReference type="PANTHER" id="PTHR43201">
    <property type="entry name" value="ACYL-COA SYNTHETASE"/>
    <property type="match status" value="1"/>
</dbReference>
<evidence type="ECO:0000259" key="1">
    <source>
        <dbReference type="Pfam" id="PF00501"/>
    </source>
</evidence>